<gene>
    <name evidence="8" type="ORF">V7S43_002174</name>
</gene>
<name>A0ABD3G133_9STRA</name>
<comment type="function">
    <text evidence="6">Induces local and distal defense responses (incompatible hypersensitive reaction) in plants from the solanaceae and cruciferae families. Elicits leaf necrosis and causes the accumulation of pathogenesis-related proteins. Might interact with the lipidic molecules of the plasma membrane.</text>
</comment>
<evidence type="ECO:0000256" key="7">
    <source>
        <dbReference type="SAM" id="MobiDB-lite"/>
    </source>
</evidence>
<dbReference type="InterPro" id="IPR002200">
    <property type="entry name" value="Elicitin"/>
</dbReference>
<evidence type="ECO:0000256" key="3">
    <source>
        <dbReference type="ARBA" id="ARBA00022525"/>
    </source>
</evidence>
<evidence type="ECO:0000256" key="5">
    <source>
        <dbReference type="ARBA" id="ARBA00023157"/>
    </source>
</evidence>
<keyword evidence="5 6" id="KW-1015">Disulfide bond</keyword>
<proteinExistence type="inferred from homology"/>
<dbReference type="SMART" id="SM01187">
    <property type="entry name" value="Elicitin"/>
    <property type="match status" value="1"/>
</dbReference>
<keyword evidence="4 6" id="KW-0928">Hypersensitive response elicitation</keyword>
<evidence type="ECO:0000256" key="1">
    <source>
        <dbReference type="ARBA" id="ARBA00004613"/>
    </source>
</evidence>
<comment type="subcellular location">
    <subcellularLocation>
        <location evidence="1 6">Secreted</location>
    </subcellularLocation>
</comment>
<evidence type="ECO:0000256" key="4">
    <source>
        <dbReference type="ARBA" id="ARBA00022978"/>
    </source>
</evidence>
<evidence type="ECO:0000313" key="8">
    <source>
        <dbReference type="EMBL" id="KAL3672872.1"/>
    </source>
</evidence>
<evidence type="ECO:0000256" key="2">
    <source>
        <dbReference type="ARBA" id="ARBA00009544"/>
    </source>
</evidence>
<sequence length="183" mass="18991">MAREQQFSLSNPPPEAYSTSFHPDMTRVITSLLSSVLVLASVSAEPCTTKQLTTLAGNKYVTPCTKALGFSEILSLAALSSAQVKMFCASSACMALYDDVLTMGLDNCEILSTGTSLQTDIIDPVTQRCGDGRESTNSTSNSSTDAESSADKASSSSTSSSSTATVPLMIVNVIGAALAVLLL</sequence>
<dbReference type="InterPro" id="IPR036470">
    <property type="entry name" value="Elicitin_sf"/>
</dbReference>
<accession>A0ABD3G133</accession>
<dbReference type="SUPFAM" id="SSF48647">
    <property type="entry name" value="Fungal elicitin"/>
    <property type="match status" value="1"/>
</dbReference>
<protein>
    <recommendedName>
        <fullName evidence="6">Elicitin</fullName>
    </recommendedName>
</protein>
<dbReference type="GO" id="GO:0052040">
    <property type="term" value="P:symbiont-mediated perturbation of host programmed cell death"/>
    <property type="evidence" value="ECO:0007669"/>
    <property type="project" value="UniProtKB-UniRule"/>
</dbReference>
<dbReference type="Proteomes" id="UP001632037">
    <property type="component" value="Unassembled WGS sequence"/>
</dbReference>
<organism evidence="8 9">
    <name type="scientific">Phytophthora oleae</name>
    <dbReference type="NCBI Taxonomy" id="2107226"/>
    <lineage>
        <taxon>Eukaryota</taxon>
        <taxon>Sar</taxon>
        <taxon>Stramenopiles</taxon>
        <taxon>Oomycota</taxon>
        <taxon>Peronosporomycetes</taxon>
        <taxon>Peronosporales</taxon>
        <taxon>Peronosporaceae</taxon>
        <taxon>Phytophthora</taxon>
    </lineage>
</organism>
<evidence type="ECO:0000256" key="6">
    <source>
        <dbReference type="RuleBase" id="RU368111"/>
    </source>
</evidence>
<dbReference type="Gene3D" id="1.10.239.10">
    <property type="entry name" value="Elicitin domain"/>
    <property type="match status" value="1"/>
</dbReference>
<keyword evidence="9" id="KW-1185">Reference proteome</keyword>
<keyword evidence="3 6" id="KW-0964">Secreted</keyword>
<dbReference type="EMBL" id="JBIMZQ010000003">
    <property type="protein sequence ID" value="KAL3672872.1"/>
    <property type="molecule type" value="Genomic_DNA"/>
</dbReference>
<comment type="similarity">
    <text evidence="2 6">Belongs to the elicitin family.</text>
</comment>
<reference evidence="8 9" key="1">
    <citation type="submission" date="2024-09" db="EMBL/GenBank/DDBJ databases">
        <title>Genome sequencing and assembly of Phytophthora oleae, isolate VK10A, causative agent of rot of olive drupes.</title>
        <authorList>
            <person name="Conti Taguali S."/>
            <person name="Riolo M."/>
            <person name="La Spada F."/>
            <person name="Cacciola S.O."/>
            <person name="Dionisio G."/>
        </authorList>
    </citation>
    <scope>NUCLEOTIDE SEQUENCE [LARGE SCALE GENOMIC DNA]</scope>
    <source>
        <strain evidence="8 9">VK10A</strain>
    </source>
</reference>
<dbReference type="AlphaFoldDB" id="A0ABD3G133"/>
<comment type="caution">
    <text evidence="8">The sequence shown here is derived from an EMBL/GenBank/DDBJ whole genome shotgun (WGS) entry which is preliminary data.</text>
</comment>
<dbReference type="Pfam" id="PF00964">
    <property type="entry name" value="Elicitin"/>
    <property type="match status" value="1"/>
</dbReference>
<feature type="compositionally biased region" description="Low complexity" evidence="7">
    <location>
        <begin position="135"/>
        <end position="162"/>
    </location>
</feature>
<feature type="region of interest" description="Disordered" evidence="7">
    <location>
        <begin position="127"/>
        <end position="162"/>
    </location>
</feature>
<evidence type="ECO:0000313" key="9">
    <source>
        <dbReference type="Proteomes" id="UP001632037"/>
    </source>
</evidence>
<dbReference type="GO" id="GO:0005576">
    <property type="term" value="C:extracellular region"/>
    <property type="evidence" value="ECO:0007669"/>
    <property type="project" value="UniProtKB-SubCell"/>
</dbReference>